<dbReference type="InterPro" id="IPR019801">
    <property type="entry name" value="Glyco_hydro_35_CS"/>
</dbReference>
<dbReference type="Pfam" id="PF21467">
    <property type="entry name" value="BetaGal_gal-bd"/>
    <property type="match status" value="1"/>
</dbReference>
<dbReference type="PANTHER" id="PTHR23421">
    <property type="entry name" value="BETA-GALACTOSIDASE RELATED"/>
    <property type="match status" value="1"/>
</dbReference>
<evidence type="ECO:0000259" key="15">
    <source>
        <dbReference type="Pfam" id="PF17834"/>
    </source>
</evidence>
<evidence type="ECO:0000256" key="3">
    <source>
        <dbReference type="ARBA" id="ARBA00009809"/>
    </source>
</evidence>
<feature type="chain" id="PRO_5042942313" description="Beta-galactosidase" evidence="13">
    <location>
        <begin position="23"/>
        <end position="709"/>
    </location>
</feature>
<protein>
    <recommendedName>
        <fullName evidence="4 11">Beta-galactosidase</fullName>
        <ecNumber evidence="4 11">3.2.1.23</ecNumber>
    </recommendedName>
</protein>
<sequence length="709" mass="79618">MSSYSWIGILLLGLALLRSCSSAEVTYDSNALIINGQRRIIFSSAVHYPRSTVEMWPDIIQKAKDGGLDAIETYIFWDRHEPVRRAYDFSGNLDFIKFLKLIQDAGLFVILRIGPYVCAEWNYGGFPLWLHNIPGIVLRTDNPIYKNEMQVITTKIVNMAKEAKLFASQGGPIILAQIENEYGNVMGDFKDPVKTSAYIKWCAQMAVAQNIGVPWIMCQQSDAPQPMINTCNGHYCDQFKPNNPKSPKMFTENWIGRFQKWGEKAPHRTPEDSAFSVARFFQTGGILNNYYMYHGGTNFGRTSGGPYITTSYDYDAPLDEYGNLNQPKWGHLKQLHAAIKLGEKILTNETRIDKDFGNGVWSKTYTNNATGERFCFLSNSDANKDANVELMQDGKYFVPAWSVTILDGCNKEVFNTAKVNTQTSILVKKSDDGTTNLNWSWKPEPIKDTLKGEGKFKAPRLLEQKDLTLDASDYLWYMTTVAINDTTIWNNATLRVGTMGHTLHGYNGTNVITLLSATVGLANYGYGFDMKKTGIAGGPVQLVGKNNETIDLSNNLWSYKVGLNGEKKRLYDLQPRIGVSWVNGASKTYPVERPMTWYKADFNSPFGTNPVVVDMQGMGKGHAWVNGHSIGRYWPSFISSADGCSDTCDYRGDYKPEKKCSTNCGETSQRWYHVPRSYLNNEKNTLILFEEIGGNPTNVSFQTITTGTV</sequence>
<dbReference type="InterPro" id="IPR017853">
    <property type="entry name" value="GH"/>
</dbReference>
<comment type="caution">
    <text evidence="17">The sequence shown here is derived from an EMBL/GenBank/DDBJ whole genome shotgun (WGS) entry which is preliminary data.</text>
</comment>
<dbReference type="EC" id="3.2.1.23" evidence="4 11"/>
<evidence type="ECO:0000256" key="9">
    <source>
        <dbReference type="ARBA" id="ARBA00023180"/>
    </source>
</evidence>
<dbReference type="PROSITE" id="PS01182">
    <property type="entry name" value="GLYCOSYL_HYDROL_F35"/>
    <property type="match status" value="1"/>
</dbReference>
<evidence type="ECO:0000259" key="16">
    <source>
        <dbReference type="Pfam" id="PF21467"/>
    </source>
</evidence>
<dbReference type="GO" id="GO:0005975">
    <property type="term" value="P:carbohydrate metabolic process"/>
    <property type="evidence" value="ECO:0007669"/>
    <property type="project" value="InterPro"/>
</dbReference>
<evidence type="ECO:0000256" key="1">
    <source>
        <dbReference type="ARBA" id="ARBA00001412"/>
    </source>
</evidence>
<proteinExistence type="inferred from homology"/>
<dbReference type="InterPro" id="IPR008979">
    <property type="entry name" value="Galactose-bd-like_sf"/>
</dbReference>
<comment type="similarity">
    <text evidence="3 12">Belongs to the glycosyl hydrolase 35 family.</text>
</comment>
<gene>
    <name evidence="17" type="ORF">RIF29_34405</name>
</gene>
<evidence type="ECO:0000313" key="18">
    <source>
        <dbReference type="Proteomes" id="UP001372338"/>
    </source>
</evidence>
<comment type="catalytic activity">
    <reaction evidence="1 11">
        <text>Hydrolysis of terminal non-reducing beta-D-galactose residues in beta-D-galactosides.</text>
        <dbReference type="EC" id="3.2.1.23"/>
    </reaction>
</comment>
<evidence type="ECO:0000256" key="12">
    <source>
        <dbReference type="RuleBase" id="RU003679"/>
    </source>
</evidence>
<dbReference type="InterPro" id="IPR048913">
    <property type="entry name" value="BetaGal_gal-bd"/>
</dbReference>
<keyword evidence="9" id="KW-0325">Glycoprotein</keyword>
<dbReference type="InterPro" id="IPR041392">
    <property type="entry name" value="GHD"/>
</dbReference>
<evidence type="ECO:0000256" key="2">
    <source>
        <dbReference type="ARBA" id="ARBA00004271"/>
    </source>
</evidence>
<feature type="signal peptide" evidence="13">
    <location>
        <begin position="1"/>
        <end position="22"/>
    </location>
</feature>
<keyword evidence="8 11" id="KW-0378">Hydrolase</keyword>
<evidence type="ECO:0000256" key="6">
    <source>
        <dbReference type="ARBA" id="ARBA00022525"/>
    </source>
</evidence>
<keyword evidence="10 11" id="KW-0326">Glycosidase</keyword>
<dbReference type="GO" id="GO:0004565">
    <property type="term" value="F:beta-galactosidase activity"/>
    <property type="evidence" value="ECO:0007669"/>
    <property type="project" value="UniProtKB-EC"/>
</dbReference>
<accession>A0AAN9EBL7</accession>
<keyword evidence="18" id="KW-1185">Reference proteome</keyword>
<dbReference type="AlphaFoldDB" id="A0AAN9EBL7"/>
<evidence type="ECO:0000313" key="17">
    <source>
        <dbReference type="EMBL" id="KAK7251324.1"/>
    </source>
</evidence>
<dbReference type="Proteomes" id="UP001372338">
    <property type="component" value="Unassembled WGS sequence"/>
</dbReference>
<dbReference type="Gene3D" id="2.60.120.260">
    <property type="entry name" value="Galactose-binding domain-like"/>
    <property type="match status" value="1"/>
</dbReference>
<dbReference type="InterPro" id="IPR001944">
    <property type="entry name" value="Glycoside_Hdrlase_35"/>
</dbReference>
<evidence type="ECO:0000256" key="13">
    <source>
        <dbReference type="SAM" id="SignalP"/>
    </source>
</evidence>
<dbReference type="Gene3D" id="3.20.20.80">
    <property type="entry name" value="Glycosidases"/>
    <property type="match status" value="1"/>
</dbReference>
<organism evidence="17 18">
    <name type="scientific">Crotalaria pallida</name>
    <name type="common">Smooth rattlebox</name>
    <name type="synonym">Crotalaria striata</name>
    <dbReference type="NCBI Taxonomy" id="3830"/>
    <lineage>
        <taxon>Eukaryota</taxon>
        <taxon>Viridiplantae</taxon>
        <taxon>Streptophyta</taxon>
        <taxon>Embryophyta</taxon>
        <taxon>Tracheophyta</taxon>
        <taxon>Spermatophyta</taxon>
        <taxon>Magnoliopsida</taxon>
        <taxon>eudicotyledons</taxon>
        <taxon>Gunneridae</taxon>
        <taxon>Pentapetalae</taxon>
        <taxon>rosids</taxon>
        <taxon>fabids</taxon>
        <taxon>Fabales</taxon>
        <taxon>Fabaceae</taxon>
        <taxon>Papilionoideae</taxon>
        <taxon>50 kb inversion clade</taxon>
        <taxon>genistoids sensu lato</taxon>
        <taxon>core genistoids</taxon>
        <taxon>Crotalarieae</taxon>
        <taxon>Crotalaria</taxon>
    </lineage>
</organism>
<dbReference type="FunFam" id="3.20.20.80:FF:000098">
    <property type="entry name" value="Beta-galactosidase"/>
    <property type="match status" value="1"/>
</dbReference>
<keyword evidence="7 13" id="KW-0732">Signal</keyword>
<dbReference type="Pfam" id="PF17834">
    <property type="entry name" value="GHD"/>
    <property type="match status" value="1"/>
</dbReference>
<keyword evidence="5" id="KW-0052">Apoplast</keyword>
<evidence type="ECO:0000256" key="5">
    <source>
        <dbReference type="ARBA" id="ARBA00022523"/>
    </source>
</evidence>
<evidence type="ECO:0000256" key="8">
    <source>
        <dbReference type="ARBA" id="ARBA00022801"/>
    </source>
</evidence>
<feature type="domain" description="Beta-galactosidase beta-sandwich" evidence="15">
    <location>
        <begin position="364"/>
        <end position="419"/>
    </location>
</feature>
<dbReference type="SUPFAM" id="SSF49785">
    <property type="entry name" value="Galactose-binding domain-like"/>
    <property type="match status" value="1"/>
</dbReference>
<comment type="subcellular location">
    <subcellularLocation>
        <location evidence="2">Secreted</location>
        <location evidence="2">Extracellular space</location>
        <location evidence="2">Apoplast</location>
    </subcellularLocation>
</comment>
<evidence type="ECO:0000256" key="7">
    <source>
        <dbReference type="ARBA" id="ARBA00022729"/>
    </source>
</evidence>
<evidence type="ECO:0000256" key="10">
    <source>
        <dbReference type="ARBA" id="ARBA00023295"/>
    </source>
</evidence>
<feature type="domain" description="Beta-galactosidase galactose-binding" evidence="16">
    <location>
        <begin position="595"/>
        <end position="684"/>
    </location>
</feature>
<dbReference type="InterPro" id="IPR031330">
    <property type="entry name" value="Gly_Hdrlase_35_cat"/>
</dbReference>
<dbReference type="GO" id="GO:0048046">
    <property type="term" value="C:apoplast"/>
    <property type="evidence" value="ECO:0007669"/>
    <property type="project" value="UniProtKB-SubCell"/>
</dbReference>
<keyword evidence="6" id="KW-0964">Secreted</keyword>
<dbReference type="SUPFAM" id="SSF51445">
    <property type="entry name" value="(Trans)glycosidases"/>
    <property type="match status" value="1"/>
</dbReference>
<reference evidence="17 18" key="1">
    <citation type="submission" date="2024-01" db="EMBL/GenBank/DDBJ databases">
        <title>The genomes of 5 underutilized Papilionoideae crops provide insights into root nodulation and disease resistanc.</title>
        <authorList>
            <person name="Yuan L."/>
        </authorList>
    </citation>
    <scope>NUCLEOTIDE SEQUENCE [LARGE SCALE GENOMIC DNA]</scope>
    <source>
        <strain evidence="17">ZHUSHIDOU_FW_LH</strain>
        <tissue evidence="17">Leaf</tissue>
    </source>
</reference>
<dbReference type="FunFam" id="2.60.120.260:FF:000142">
    <property type="entry name" value="Beta-galactosidase"/>
    <property type="match status" value="1"/>
</dbReference>
<feature type="domain" description="Glycoside hydrolase 35 catalytic" evidence="14">
    <location>
        <begin position="32"/>
        <end position="338"/>
    </location>
</feature>
<name>A0AAN9EBL7_CROPI</name>
<evidence type="ECO:0000256" key="11">
    <source>
        <dbReference type="RuleBase" id="RU000675"/>
    </source>
</evidence>
<dbReference type="Pfam" id="PF01301">
    <property type="entry name" value="Glyco_hydro_35"/>
    <property type="match status" value="1"/>
</dbReference>
<evidence type="ECO:0000259" key="14">
    <source>
        <dbReference type="Pfam" id="PF01301"/>
    </source>
</evidence>
<dbReference type="PRINTS" id="PR00742">
    <property type="entry name" value="GLHYDRLASE35"/>
</dbReference>
<evidence type="ECO:0000256" key="4">
    <source>
        <dbReference type="ARBA" id="ARBA00012756"/>
    </source>
</evidence>
<dbReference type="EMBL" id="JAYWIO010000007">
    <property type="protein sequence ID" value="KAK7251324.1"/>
    <property type="molecule type" value="Genomic_DNA"/>
</dbReference>